<protein>
    <recommendedName>
        <fullName evidence="3">Lipoprotein</fullName>
    </recommendedName>
</protein>
<comment type="caution">
    <text evidence="1">The sequence shown here is derived from an EMBL/GenBank/DDBJ whole genome shotgun (WGS) entry which is preliminary data.</text>
</comment>
<dbReference type="PROSITE" id="PS51257">
    <property type="entry name" value="PROKAR_LIPOPROTEIN"/>
    <property type="match status" value="1"/>
</dbReference>
<dbReference type="AlphaFoldDB" id="A0A085G7S4"/>
<dbReference type="Proteomes" id="UP000028653">
    <property type="component" value="Unassembled WGS sequence"/>
</dbReference>
<evidence type="ECO:0008006" key="3">
    <source>
        <dbReference type="Google" id="ProtNLM"/>
    </source>
</evidence>
<reference evidence="1 2" key="1">
    <citation type="submission" date="2014-05" db="EMBL/GenBank/DDBJ databases">
        <title>ATOL: Assembling a taxonomically balanced genome-scale reconstruction of the evolutionary history of the Enterobacteriaceae.</title>
        <authorList>
            <person name="Plunkett G.III."/>
            <person name="Neeno-Eckwall E.C."/>
            <person name="Glasner J.D."/>
            <person name="Perna N.T."/>
        </authorList>
    </citation>
    <scope>NUCLEOTIDE SEQUENCE [LARGE SCALE GENOMIC DNA]</scope>
    <source>
        <strain evidence="1 2">ATCC 33320</strain>
    </source>
</reference>
<proteinExistence type="predicted"/>
<dbReference type="STRING" id="1006004.GBAG_3047"/>
<keyword evidence="2" id="KW-1185">Reference proteome</keyword>
<sequence length="57" mass="6629">MKDNLLIVFILISLLAICSCDKNDKDCLSTPDNKFDEHKYDKCALRSNNKPSPKREW</sequence>
<dbReference type="eggNOG" id="ENOG502ZN7Q">
    <property type="taxonomic scope" value="Bacteria"/>
</dbReference>
<name>A0A085G7S4_9ENTR</name>
<dbReference type="EMBL" id="JMPI01000050">
    <property type="protein sequence ID" value="KFC79769.1"/>
    <property type="molecule type" value="Genomic_DNA"/>
</dbReference>
<accession>A0A085G7S4</accession>
<evidence type="ECO:0000313" key="1">
    <source>
        <dbReference type="EMBL" id="KFC79769.1"/>
    </source>
</evidence>
<organism evidence="1 2">
    <name type="scientific">Buttiauxella agrestis ATCC 33320</name>
    <dbReference type="NCBI Taxonomy" id="1006004"/>
    <lineage>
        <taxon>Bacteria</taxon>
        <taxon>Pseudomonadati</taxon>
        <taxon>Pseudomonadota</taxon>
        <taxon>Gammaproteobacteria</taxon>
        <taxon>Enterobacterales</taxon>
        <taxon>Enterobacteriaceae</taxon>
        <taxon>Buttiauxella</taxon>
    </lineage>
</organism>
<dbReference type="GeneID" id="45818578"/>
<gene>
    <name evidence="1" type="ORF">GBAG_3047</name>
</gene>
<evidence type="ECO:0000313" key="2">
    <source>
        <dbReference type="Proteomes" id="UP000028653"/>
    </source>
</evidence>
<dbReference type="RefSeq" id="WP_000654339.1">
    <property type="nucleotide sequence ID" value="NZ_JMPI01000050.1"/>
</dbReference>